<dbReference type="GO" id="GO:0005524">
    <property type="term" value="F:ATP binding"/>
    <property type="evidence" value="ECO:0007669"/>
    <property type="project" value="UniProtKB-KW"/>
</dbReference>
<dbReference type="GO" id="GO:0140359">
    <property type="term" value="F:ABC-type transporter activity"/>
    <property type="evidence" value="ECO:0007669"/>
    <property type="project" value="InterPro"/>
</dbReference>
<dbReference type="Pfam" id="PF12698">
    <property type="entry name" value="ABC2_membrane_3"/>
    <property type="match status" value="1"/>
</dbReference>
<organism evidence="11 12">
    <name type="scientific">Tetranychus urticae</name>
    <name type="common">Two-spotted spider mite</name>
    <dbReference type="NCBI Taxonomy" id="32264"/>
    <lineage>
        <taxon>Eukaryota</taxon>
        <taxon>Metazoa</taxon>
        <taxon>Ecdysozoa</taxon>
        <taxon>Arthropoda</taxon>
        <taxon>Chelicerata</taxon>
        <taxon>Arachnida</taxon>
        <taxon>Acari</taxon>
        <taxon>Acariformes</taxon>
        <taxon>Trombidiformes</taxon>
        <taxon>Prostigmata</taxon>
        <taxon>Eleutherengona</taxon>
        <taxon>Raphignathae</taxon>
        <taxon>Tetranychoidea</taxon>
        <taxon>Tetranychidae</taxon>
        <taxon>Tetranychus</taxon>
    </lineage>
</organism>
<keyword evidence="5 8" id="KW-1133">Transmembrane helix</keyword>
<reference evidence="11" key="2">
    <citation type="submission" date="2015-06" db="UniProtKB">
        <authorList>
            <consortium name="EnsemblMetazoa"/>
        </authorList>
    </citation>
    <scope>IDENTIFICATION</scope>
</reference>
<evidence type="ECO:0000259" key="9">
    <source>
        <dbReference type="PROSITE" id="PS50893"/>
    </source>
</evidence>
<evidence type="ECO:0000256" key="3">
    <source>
        <dbReference type="ARBA" id="ARBA00022741"/>
    </source>
</evidence>
<dbReference type="InterPro" id="IPR013525">
    <property type="entry name" value="ABC2_TM"/>
</dbReference>
<dbReference type="EnsemblMetazoa" id="tetur07g05200.1">
    <property type="protein sequence ID" value="tetur07g05200.1"/>
    <property type="gene ID" value="tetur07g05200"/>
</dbReference>
<feature type="transmembrane region" description="Helical" evidence="8">
    <location>
        <begin position="734"/>
        <end position="756"/>
    </location>
</feature>
<feature type="domain" description="ABC transporter" evidence="9">
    <location>
        <begin position="51"/>
        <end position="285"/>
    </location>
</feature>
<evidence type="ECO:0000256" key="4">
    <source>
        <dbReference type="ARBA" id="ARBA00022840"/>
    </source>
</evidence>
<evidence type="ECO:0000313" key="12">
    <source>
        <dbReference type="Proteomes" id="UP000015104"/>
    </source>
</evidence>
<dbReference type="PANTHER" id="PTHR43038:SF3">
    <property type="entry name" value="ABC TRANSPORTER G FAMILY MEMBER 20 ISOFORM X1"/>
    <property type="match status" value="1"/>
</dbReference>
<dbReference type="KEGG" id="tut:107361514"/>
<dbReference type="AlphaFoldDB" id="T1K9J8"/>
<dbReference type="Gene3D" id="3.40.1710.10">
    <property type="entry name" value="abc type-2 transporter like domain"/>
    <property type="match status" value="1"/>
</dbReference>
<dbReference type="InterPro" id="IPR047817">
    <property type="entry name" value="ABC2_TM_bact-type"/>
</dbReference>
<dbReference type="eggNOG" id="KOG0059">
    <property type="taxonomic scope" value="Eukaryota"/>
</dbReference>
<evidence type="ECO:0000256" key="7">
    <source>
        <dbReference type="SAM" id="MobiDB-lite"/>
    </source>
</evidence>
<keyword evidence="6 8" id="KW-0472">Membrane</keyword>
<gene>
    <name evidence="11" type="primary">107361514</name>
</gene>
<evidence type="ECO:0000313" key="11">
    <source>
        <dbReference type="EnsemblMetazoa" id="tetur07g05200.1"/>
    </source>
</evidence>
<dbReference type="EMBL" id="CAEY01001892">
    <property type="status" value="NOT_ANNOTATED_CDS"/>
    <property type="molecule type" value="Genomic_DNA"/>
</dbReference>
<dbReference type="Proteomes" id="UP000015104">
    <property type="component" value="Unassembled WGS sequence"/>
</dbReference>
<dbReference type="InterPro" id="IPR017871">
    <property type="entry name" value="ABC_transporter-like_CS"/>
</dbReference>
<dbReference type="InterPro" id="IPR003439">
    <property type="entry name" value="ABC_transporter-like_ATP-bd"/>
</dbReference>
<dbReference type="STRING" id="32264.T1K9J8"/>
<dbReference type="PROSITE" id="PS50893">
    <property type="entry name" value="ABC_TRANSPORTER_2"/>
    <property type="match status" value="1"/>
</dbReference>
<feature type="transmembrane region" description="Helical" evidence="8">
    <location>
        <begin position="642"/>
        <end position="660"/>
    </location>
</feature>
<keyword evidence="4" id="KW-0067">ATP-binding</keyword>
<feature type="transmembrane region" description="Helical" evidence="8">
    <location>
        <begin position="565"/>
        <end position="589"/>
    </location>
</feature>
<evidence type="ECO:0000256" key="8">
    <source>
        <dbReference type="SAM" id="Phobius"/>
    </source>
</evidence>
<protein>
    <submittedName>
        <fullName evidence="11">Uncharacterized protein</fullName>
    </submittedName>
</protein>
<dbReference type="HOGENOM" id="CLU_014367_1_0_1"/>
<keyword evidence="2 8" id="KW-0812">Transmembrane</keyword>
<dbReference type="Gene3D" id="3.40.50.300">
    <property type="entry name" value="P-loop containing nucleotide triphosphate hydrolases"/>
    <property type="match status" value="1"/>
</dbReference>
<accession>T1K9J8</accession>
<dbReference type="Pfam" id="PF00005">
    <property type="entry name" value="ABC_tran"/>
    <property type="match status" value="1"/>
</dbReference>
<proteinExistence type="predicted"/>
<feature type="transmembrane region" description="Helical" evidence="8">
    <location>
        <begin position="610"/>
        <end position="636"/>
    </location>
</feature>
<evidence type="ECO:0000256" key="2">
    <source>
        <dbReference type="ARBA" id="ARBA00022692"/>
    </source>
</evidence>
<dbReference type="PROSITE" id="PS00211">
    <property type="entry name" value="ABC_TRANSPORTER_1"/>
    <property type="match status" value="1"/>
</dbReference>
<name>T1K9J8_TETUR</name>
<reference evidence="12" key="1">
    <citation type="submission" date="2011-08" db="EMBL/GenBank/DDBJ databases">
        <authorList>
            <person name="Rombauts S."/>
        </authorList>
    </citation>
    <scope>NUCLEOTIDE SEQUENCE</scope>
    <source>
        <strain evidence="12">London</strain>
    </source>
</reference>
<dbReference type="GO" id="GO:0016887">
    <property type="term" value="F:ATP hydrolysis activity"/>
    <property type="evidence" value="ECO:0007669"/>
    <property type="project" value="InterPro"/>
</dbReference>
<dbReference type="OMA" id="NECFEMD"/>
<feature type="transmembrane region" description="Helical" evidence="8">
    <location>
        <begin position="672"/>
        <end position="694"/>
    </location>
</feature>
<dbReference type="GO" id="GO:0016020">
    <property type="term" value="C:membrane"/>
    <property type="evidence" value="ECO:0007669"/>
    <property type="project" value="UniProtKB-SubCell"/>
</dbReference>
<evidence type="ECO:0000256" key="6">
    <source>
        <dbReference type="ARBA" id="ARBA00023136"/>
    </source>
</evidence>
<evidence type="ECO:0000256" key="1">
    <source>
        <dbReference type="ARBA" id="ARBA00004141"/>
    </source>
</evidence>
<dbReference type="SUPFAM" id="SSF52540">
    <property type="entry name" value="P-loop containing nucleoside triphosphate hydrolases"/>
    <property type="match status" value="1"/>
</dbReference>
<feature type="region of interest" description="Disordered" evidence="7">
    <location>
        <begin position="336"/>
        <end position="360"/>
    </location>
</feature>
<dbReference type="OrthoDB" id="6483770at2759"/>
<evidence type="ECO:0000259" key="10">
    <source>
        <dbReference type="PROSITE" id="PS51012"/>
    </source>
</evidence>
<dbReference type="InterPro" id="IPR003593">
    <property type="entry name" value="AAA+_ATPase"/>
</dbReference>
<dbReference type="PANTHER" id="PTHR43038">
    <property type="entry name" value="ATP-BINDING CASSETTE, SUB-FAMILY H, MEMBER 1"/>
    <property type="match status" value="1"/>
</dbReference>
<feature type="domain" description="ABC transmembrane type-2" evidence="10">
    <location>
        <begin position="523"/>
        <end position="759"/>
    </location>
</feature>
<keyword evidence="12" id="KW-1185">Reference proteome</keyword>
<dbReference type="PROSITE" id="PS51012">
    <property type="entry name" value="ABC_TM2"/>
    <property type="match status" value="1"/>
</dbReference>
<dbReference type="SMART" id="SM00382">
    <property type="entry name" value="AAA"/>
    <property type="match status" value="1"/>
</dbReference>
<keyword evidence="3" id="KW-0547">Nucleotide-binding</keyword>
<sequence>MIVINEMSDREFTSLPNMDVLEEIKTIDQPVLAILNPRRRLLLDPGVPSAVQVRSVTYTLGSADKIVNILNRTNMTVPLGAIYSLLGPSGCGKTTLLRCVIGCLKPQKGLIRVFGYKPGTKGSFIPGPGIGYMPQDFALYDDLTIEETLIYFGRVYFMHNDLLQQRIDYLIDIMELPQRSCLIKNLSGGQKRRVSFACSLVHKPKLLLLDEPTVGVDPILRTRIWDVLIHLTENEKMTVIITTHYIEETRRSHMVGFMRRGHILAEDPPSTLIRRYHAKSLEDVFYKLCAAQKRQSKLWKRTSSRKRSGLFSKYPLNQRDWDETLGGLGGVGNNGGIGGANMNGEGDSDEAEPESPFGSSLDMAPDSGNAHWYTKLDAVTRKILIQSIRQPSAIFAQFILPLVSLFLFCWCVGGTPKSLPIALVNNENPAYLSEVYLSHLDKSIISLKNYSSLEEALEGVRANKLLAALHFEPNFSDSLIQRSDTNEIISDRVVNDSTIKIYADLTNKILVVTLLRSLNIAIQKFLREVSNDLGYSSELFTPPIKVESAVFGEYRPGDYFAVRDYGIPGTLIILTYSCAFGLTVMVLTVERARQMFERNFVAGVTTTHIILGHLIARIIFMSISVVILFLVALFIFDVPCNGPFLQGLSLLFLQSVSGLTHGMMISSMCSEFFMAAVISNGMLLTMFILSGALWPVQSLPFWLKKVSLALPVTIPTEALRSILSRGLDLNHQSVMFGFAISIGWSLIFLFSAVILFRETQKLRD</sequence>
<dbReference type="InterPro" id="IPR027417">
    <property type="entry name" value="P-loop_NTPase"/>
</dbReference>
<comment type="subcellular location">
    <subcellularLocation>
        <location evidence="1">Membrane</location>
        <topology evidence="1">Multi-pass membrane protein</topology>
    </subcellularLocation>
</comment>
<evidence type="ECO:0000256" key="5">
    <source>
        <dbReference type="ARBA" id="ARBA00022989"/>
    </source>
</evidence>
<dbReference type="CDD" id="cd03230">
    <property type="entry name" value="ABC_DR_subfamily_A"/>
    <property type="match status" value="1"/>
</dbReference>